<accession>A0A368VZR6</accession>
<dbReference type="EMBL" id="QPJC01000001">
    <property type="protein sequence ID" value="RCW46929.1"/>
    <property type="molecule type" value="Genomic_DNA"/>
</dbReference>
<dbReference type="AlphaFoldDB" id="A0A368VZR6"/>
<protein>
    <recommendedName>
        <fullName evidence="1">VOC domain-containing protein</fullName>
    </recommendedName>
</protein>
<dbReference type="Gene3D" id="3.10.180.10">
    <property type="entry name" value="2,3-Dihydroxybiphenyl 1,2-Dioxygenase, domain 1"/>
    <property type="match status" value="1"/>
</dbReference>
<dbReference type="SUPFAM" id="SSF54593">
    <property type="entry name" value="Glyoxalase/Bleomycin resistance protein/Dihydroxybiphenyl dioxygenase"/>
    <property type="match status" value="1"/>
</dbReference>
<dbReference type="InterPro" id="IPR037523">
    <property type="entry name" value="VOC_core"/>
</dbReference>
<dbReference type="InterPro" id="IPR029068">
    <property type="entry name" value="Glyas_Bleomycin-R_OHBP_Dase"/>
</dbReference>
<dbReference type="PROSITE" id="PS51819">
    <property type="entry name" value="VOC"/>
    <property type="match status" value="1"/>
</dbReference>
<evidence type="ECO:0000259" key="1">
    <source>
        <dbReference type="PROSITE" id="PS51819"/>
    </source>
</evidence>
<organism evidence="2 3">
    <name type="scientific">Halopolyspora algeriensis</name>
    <dbReference type="NCBI Taxonomy" id="1500506"/>
    <lineage>
        <taxon>Bacteria</taxon>
        <taxon>Bacillati</taxon>
        <taxon>Actinomycetota</taxon>
        <taxon>Actinomycetes</taxon>
        <taxon>Actinomycetes incertae sedis</taxon>
        <taxon>Halopolyspora</taxon>
    </lineage>
</organism>
<proteinExistence type="predicted"/>
<dbReference type="CDD" id="cd06587">
    <property type="entry name" value="VOC"/>
    <property type="match status" value="1"/>
</dbReference>
<name>A0A368VZR6_9ACTN</name>
<dbReference type="PANTHER" id="PTHR35908:SF1">
    <property type="entry name" value="CONSERVED PROTEIN"/>
    <property type="match status" value="1"/>
</dbReference>
<keyword evidence="3" id="KW-1185">Reference proteome</keyword>
<dbReference type="OrthoDB" id="1645442at2"/>
<dbReference type="PANTHER" id="PTHR35908">
    <property type="entry name" value="HYPOTHETICAL FUSION PROTEIN"/>
    <property type="match status" value="1"/>
</dbReference>
<sequence>MAESTESADAGVLRLAAVVIDCPDPRELAGFYVGLLGWSVDEDASDDDWVEVADPAGGANLAFQRDPDHLPPTWPDRERPQMLHLDVRVSDLSPTHERALEAGARQLPQPQDRLDANFRVYADPAGHPFCLCAC</sequence>
<reference evidence="2 3" key="1">
    <citation type="submission" date="2018-07" db="EMBL/GenBank/DDBJ databases">
        <title>Genomic Encyclopedia of Type Strains, Phase III (KMG-III): the genomes of soil and plant-associated and newly described type strains.</title>
        <authorList>
            <person name="Whitman W."/>
        </authorList>
    </citation>
    <scope>NUCLEOTIDE SEQUENCE [LARGE SCALE GENOMIC DNA]</scope>
    <source>
        <strain evidence="2 3">CECT 8575</strain>
    </source>
</reference>
<feature type="domain" description="VOC" evidence="1">
    <location>
        <begin position="14"/>
        <end position="134"/>
    </location>
</feature>
<gene>
    <name evidence="2" type="ORF">DFQ14_101269</name>
</gene>
<evidence type="ECO:0000313" key="3">
    <source>
        <dbReference type="Proteomes" id="UP000253495"/>
    </source>
</evidence>
<comment type="caution">
    <text evidence="2">The sequence shown here is derived from an EMBL/GenBank/DDBJ whole genome shotgun (WGS) entry which is preliminary data.</text>
</comment>
<dbReference type="RefSeq" id="WP_114451168.1">
    <property type="nucleotide sequence ID" value="NZ_QPJC01000001.1"/>
</dbReference>
<dbReference type="Proteomes" id="UP000253495">
    <property type="component" value="Unassembled WGS sequence"/>
</dbReference>
<dbReference type="InterPro" id="IPR041581">
    <property type="entry name" value="Glyoxalase_6"/>
</dbReference>
<evidence type="ECO:0000313" key="2">
    <source>
        <dbReference type="EMBL" id="RCW46929.1"/>
    </source>
</evidence>
<dbReference type="Pfam" id="PF18029">
    <property type="entry name" value="Glyoxalase_6"/>
    <property type="match status" value="1"/>
</dbReference>